<dbReference type="InterPro" id="IPR004131">
    <property type="entry name" value="PPase-energised_H-pump"/>
</dbReference>
<dbReference type="OrthoDB" id="434923at2759"/>
<feature type="non-terminal residue" evidence="11">
    <location>
        <position position="1"/>
    </location>
</feature>
<sequence length="160" mass="18096">NMFLINSGQAWDAARKYVLFGMLKDKQGEVVGTNSPQYDTLGIGEQIGGPLEDLTGPALNNFIKFVAVVGFVTSDLYDEFPDNTWILGIGQVFLNFGLVSFFKFGLAEAVRRFEAFLRRRREAIEYEEGVAMLREIERHEKRLAQKLEGAKKEDAELQLV</sequence>
<protein>
    <recommendedName>
        <fullName evidence="2">H(+)-exporting diphosphatase</fullName>
        <ecNumber evidence="2">7.1.3.1</ecNumber>
    </recommendedName>
</protein>
<evidence type="ECO:0000256" key="1">
    <source>
        <dbReference type="ARBA" id="ARBA00004127"/>
    </source>
</evidence>
<evidence type="ECO:0000256" key="7">
    <source>
        <dbReference type="ARBA" id="ARBA00022989"/>
    </source>
</evidence>
<reference evidence="11" key="1">
    <citation type="submission" date="2021-02" db="EMBL/GenBank/DDBJ databases">
        <authorList>
            <person name="Dougan E. K."/>
            <person name="Rhodes N."/>
            <person name="Thang M."/>
            <person name="Chan C."/>
        </authorList>
    </citation>
    <scope>NUCLEOTIDE SEQUENCE</scope>
</reference>
<evidence type="ECO:0000256" key="3">
    <source>
        <dbReference type="ARBA" id="ARBA00022448"/>
    </source>
</evidence>
<dbReference type="EC" id="7.1.3.1" evidence="2"/>
<evidence type="ECO:0000313" key="11">
    <source>
        <dbReference type="EMBL" id="CAE7769201.1"/>
    </source>
</evidence>
<keyword evidence="12" id="KW-1185">Reference proteome</keyword>
<evidence type="ECO:0000256" key="9">
    <source>
        <dbReference type="ARBA" id="ARBA00023136"/>
    </source>
</evidence>
<gene>
    <name evidence="11" type="primary">hppA</name>
    <name evidence="11" type="ORF">SPIL2461_LOCUS22619</name>
</gene>
<evidence type="ECO:0000313" key="12">
    <source>
        <dbReference type="Proteomes" id="UP000649617"/>
    </source>
</evidence>
<dbReference type="GO" id="GO:0004427">
    <property type="term" value="F:inorganic diphosphate phosphatase activity"/>
    <property type="evidence" value="ECO:0007669"/>
    <property type="project" value="InterPro"/>
</dbReference>
<keyword evidence="7 10" id="KW-1133">Transmembrane helix</keyword>
<evidence type="ECO:0000256" key="10">
    <source>
        <dbReference type="SAM" id="Phobius"/>
    </source>
</evidence>
<dbReference type="GO" id="GO:0009678">
    <property type="term" value="F:diphosphate hydrolysis-driven proton transmembrane transporter activity"/>
    <property type="evidence" value="ECO:0007669"/>
    <property type="project" value="UniProtKB-EC"/>
</dbReference>
<dbReference type="Pfam" id="PF03030">
    <property type="entry name" value="H_PPase"/>
    <property type="match status" value="1"/>
</dbReference>
<name>A0A812YCA0_SYMPI</name>
<dbReference type="GO" id="GO:0012505">
    <property type="term" value="C:endomembrane system"/>
    <property type="evidence" value="ECO:0007669"/>
    <property type="project" value="UniProtKB-SubCell"/>
</dbReference>
<evidence type="ECO:0000256" key="5">
    <source>
        <dbReference type="ARBA" id="ARBA00022842"/>
    </source>
</evidence>
<keyword evidence="9 10" id="KW-0472">Membrane</keyword>
<evidence type="ECO:0000256" key="2">
    <source>
        <dbReference type="ARBA" id="ARBA00013242"/>
    </source>
</evidence>
<keyword evidence="8" id="KW-0406">Ion transport</keyword>
<comment type="subcellular location">
    <subcellularLocation>
        <location evidence="1">Endomembrane system</location>
        <topology evidence="1">Multi-pass membrane protein</topology>
    </subcellularLocation>
</comment>
<dbReference type="GO" id="GO:0016020">
    <property type="term" value="C:membrane"/>
    <property type="evidence" value="ECO:0007669"/>
    <property type="project" value="InterPro"/>
</dbReference>
<evidence type="ECO:0000256" key="4">
    <source>
        <dbReference type="ARBA" id="ARBA00022692"/>
    </source>
</evidence>
<organism evidence="11 12">
    <name type="scientific">Symbiodinium pilosum</name>
    <name type="common">Dinoflagellate</name>
    <dbReference type="NCBI Taxonomy" id="2952"/>
    <lineage>
        <taxon>Eukaryota</taxon>
        <taxon>Sar</taxon>
        <taxon>Alveolata</taxon>
        <taxon>Dinophyceae</taxon>
        <taxon>Suessiales</taxon>
        <taxon>Symbiodiniaceae</taxon>
        <taxon>Symbiodinium</taxon>
    </lineage>
</organism>
<dbReference type="Proteomes" id="UP000649617">
    <property type="component" value="Unassembled WGS sequence"/>
</dbReference>
<keyword evidence="6" id="KW-1278">Translocase</keyword>
<comment type="caution">
    <text evidence="11">The sequence shown here is derived from an EMBL/GenBank/DDBJ whole genome shotgun (WGS) entry which is preliminary data.</text>
</comment>
<feature type="transmembrane region" description="Helical" evidence="10">
    <location>
        <begin position="85"/>
        <end position="110"/>
    </location>
</feature>
<proteinExistence type="predicted"/>
<keyword evidence="5" id="KW-0460">Magnesium</keyword>
<accession>A0A812YCA0</accession>
<dbReference type="EMBL" id="CAJNIZ010047505">
    <property type="protein sequence ID" value="CAE7769201.1"/>
    <property type="molecule type" value="Genomic_DNA"/>
</dbReference>
<evidence type="ECO:0000256" key="6">
    <source>
        <dbReference type="ARBA" id="ARBA00022967"/>
    </source>
</evidence>
<dbReference type="AlphaFoldDB" id="A0A812YCA0"/>
<keyword evidence="3" id="KW-0813">Transport</keyword>
<keyword evidence="4 10" id="KW-0812">Transmembrane</keyword>
<evidence type="ECO:0000256" key="8">
    <source>
        <dbReference type="ARBA" id="ARBA00023065"/>
    </source>
</evidence>